<dbReference type="PRINTS" id="PR00080">
    <property type="entry name" value="SDRFAMILY"/>
</dbReference>
<dbReference type="InterPro" id="IPR036291">
    <property type="entry name" value="NAD(P)-bd_dom_sf"/>
</dbReference>
<evidence type="ECO:0000256" key="1">
    <source>
        <dbReference type="ARBA" id="ARBA00006484"/>
    </source>
</evidence>
<protein>
    <submittedName>
        <fullName evidence="2">SDR family NAD(P)-dependent oxidoreductase</fullName>
        <ecNumber evidence="2">1.1.1.-</ecNumber>
    </submittedName>
</protein>
<dbReference type="CDD" id="cd05233">
    <property type="entry name" value="SDR_c"/>
    <property type="match status" value="1"/>
</dbReference>
<keyword evidence="2" id="KW-0560">Oxidoreductase</keyword>
<comment type="similarity">
    <text evidence="1">Belongs to the short-chain dehydrogenases/reductases (SDR) family.</text>
</comment>
<dbReference type="Gene3D" id="3.40.50.720">
    <property type="entry name" value="NAD(P)-binding Rossmann-like Domain"/>
    <property type="match status" value="1"/>
</dbReference>
<keyword evidence="3" id="KW-1185">Reference proteome</keyword>
<reference evidence="3" key="1">
    <citation type="journal article" date="2019" name="Int. J. Syst. Evol. Microbiol.">
        <title>The Global Catalogue of Microorganisms (GCM) 10K type strain sequencing project: providing services to taxonomists for standard genome sequencing and annotation.</title>
        <authorList>
            <consortium name="The Broad Institute Genomics Platform"/>
            <consortium name="The Broad Institute Genome Sequencing Center for Infectious Disease"/>
            <person name="Wu L."/>
            <person name="Ma J."/>
        </authorList>
    </citation>
    <scope>NUCLEOTIDE SEQUENCE [LARGE SCALE GENOMIC DNA]</scope>
    <source>
        <strain evidence="3">CGMCC 4.7317</strain>
    </source>
</reference>
<name>A0ABW1T3M2_9ACTN</name>
<dbReference type="PANTHER" id="PTHR42760">
    <property type="entry name" value="SHORT-CHAIN DEHYDROGENASES/REDUCTASES FAMILY MEMBER"/>
    <property type="match status" value="1"/>
</dbReference>
<dbReference type="PANTHER" id="PTHR42760:SF123">
    <property type="entry name" value="OXIDOREDUCTASE"/>
    <property type="match status" value="1"/>
</dbReference>
<gene>
    <name evidence="2" type="ORF">ACFQGU_15720</name>
</gene>
<accession>A0ABW1T3M2</accession>
<dbReference type="SUPFAM" id="SSF51735">
    <property type="entry name" value="NAD(P)-binding Rossmann-fold domains"/>
    <property type="match status" value="1"/>
</dbReference>
<dbReference type="NCBIfam" id="NF005559">
    <property type="entry name" value="PRK07231.1"/>
    <property type="match status" value="1"/>
</dbReference>
<dbReference type="EMBL" id="JBHSTI010000015">
    <property type="protein sequence ID" value="MFC6239323.1"/>
    <property type="molecule type" value="Genomic_DNA"/>
</dbReference>
<dbReference type="EC" id="1.1.1.-" evidence="2"/>
<comment type="caution">
    <text evidence="2">The sequence shown here is derived from an EMBL/GenBank/DDBJ whole genome shotgun (WGS) entry which is preliminary data.</text>
</comment>
<dbReference type="RefSeq" id="WP_386768518.1">
    <property type="nucleotide sequence ID" value="NZ_JBHSTI010000015.1"/>
</dbReference>
<organism evidence="2 3">
    <name type="scientific">Longivirga aurantiaca</name>
    <dbReference type="NCBI Taxonomy" id="1837743"/>
    <lineage>
        <taxon>Bacteria</taxon>
        <taxon>Bacillati</taxon>
        <taxon>Actinomycetota</taxon>
        <taxon>Actinomycetes</taxon>
        <taxon>Sporichthyales</taxon>
        <taxon>Sporichthyaceae</taxon>
        <taxon>Longivirga</taxon>
    </lineage>
</organism>
<evidence type="ECO:0000313" key="3">
    <source>
        <dbReference type="Proteomes" id="UP001596138"/>
    </source>
</evidence>
<dbReference type="PRINTS" id="PR00081">
    <property type="entry name" value="GDHRDH"/>
</dbReference>
<dbReference type="Proteomes" id="UP001596138">
    <property type="component" value="Unassembled WGS sequence"/>
</dbReference>
<evidence type="ECO:0000313" key="2">
    <source>
        <dbReference type="EMBL" id="MFC6239323.1"/>
    </source>
</evidence>
<sequence length="262" mass="27313">MPALALTSRLADRTAVVTGAASGNGLGIAQRLLAEGASVVFVDRDAATLSEVVPNGDQKALAVVADVTDADSLHDMVESVIEAFGSLDVLVNNAGIVRFSDFDDLGLAEWEEVFRVNSTGAFLAAKAAVPAMKKSLASRAGTGAIVNITSTEAHVVLASSGHPQVHYNASKGALHMLNQGLAIELGSDRIRVNAVAPGIVETPFTARAMQNEKLLNWYLERIPLGRVAKPQDVAAAVAYLASEDASYVTGTTIFVDGGWTAQ</sequence>
<proteinExistence type="inferred from homology"/>
<dbReference type="Pfam" id="PF13561">
    <property type="entry name" value="adh_short_C2"/>
    <property type="match status" value="1"/>
</dbReference>
<dbReference type="InterPro" id="IPR002347">
    <property type="entry name" value="SDR_fam"/>
</dbReference>
<dbReference type="GO" id="GO:0016491">
    <property type="term" value="F:oxidoreductase activity"/>
    <property type="evidence" value="ECO:0007669"/>
    <property type="project" value="UniProtKB-KW"/>
</dbReference>